<dbReference type="GO" id="GO:0004850">
    <property type="term" value="F:uridine phosphorylase activity"/>
    <property type="evidence" value="ECO:0007669"/>
    <property type="project" value="UniProtKB-EC"/>
</dbReference>
<dbReference type="Gene3D" id="3.40.50.1580">
    <property type="entry name" value="Nucleoside phosphorylase domain"/>
    <property type="match status" value="1"/>
</dbReference>
<dbReference type="InterPro" id="IPR000845">
    <property type="entry name" value="Nucleoside_phosphorylase_d"/>
</dbReference>
<dbReference type="Proteomes" id="UP000198846">
    <property type="component" value="Unassembled WGS sequence"/>
</dbReference>
<dbReference type="AlphaFoldDB" id="A0A1H3WVJ4"/>
<accession>A0A1H3WVJ4</accession>
<gene>
    <name evidence="5" type="ORF">SAMN04487990_10424</name>
</gene>
<feature type="domain" description="Nucleoside phosphorylase" evidence="4">
    <location>
        <begin position="29"/>
        <end position="269"/>
    </location>
</feature>
<evidence type="ECO:0000256" key="3">
    <source>
        <dbReference type="ARBA" id="ARBA00048447"/>
    </source>
</evidence>
<dbReference type="EC" id="2.4.2.3" evidence="1"/>
<dbReference type="InterPro" id="IPR035994">
    <property type="entry name" value="Nucleoside_phosphorylase_sf"/>
</dbReference>
<proteinExistence type="predicted"/>
<dbReference type="CDD" id="cd00436">
    <property type="entry name" value="UP_TbUP-like"/>
    <property type="match status" value="1"/>
</dbReference>
<evidence type="ECO:0000259" key="4">
    <source>
        <dbReference type="Pfam" id="PF01048"/>
    </source>
</evidence>
<dbReference type="GO" id="GO:0006152">
    <property type="term" value="P:purine nucleoside catabolic process"/>
    <property type="evidence" value="ECO:0007669"/>
    <property type="project" value="TreeGrafter"/>
</dbReference>
<protein>
    <recommendedName>
        <fullName evidence="2">Uridine phosphorylase</fullName>
        <ecNumber evidence="1">2.4.2.3</ecNumber>
    </recommendedName>
</protein>
<evidence type="ECO:0000313" key="5">
    <source>
        <dbReference type="EMBL" id="SDZ91143.1"/>
    </source>
</evidence>
<dbReference type="SUPFAM" id="SSF53167">
    <property type="entry name" value="Purine and uridine phosphorylases"/>
    <property type="match status" value="1"/>
</dbReference>
<comment type="catalytic activity">
    <reaction evidence="3">
        <text>uridine + phosphate = alpha-D-ribose 1-phosphate + uracil</text>
        <dbReference type="Rhea" id="RHEA:24388"/>
        <dbReference type="ChEBI" id="CHEBI:16704"/>
        <dbReference type="ChEBI" id="CHEBI:17568"/>
        <dbReference type="ChEBI" id="CHEBI:43474"/>
        <dbReference type="ChEBI" id="CHEBI:57720"/>
        <dbReference type="EC" id="2.4.2.3"/>
    </reaction>
</comment>
<dbReference type="GO" id="GO:0005829">
    <property type="term" value="C:cytosol"/>
    <property type="evidence" value="ECO:0007669"/>
    <property type="project" value="TreeGrafter"/>
</dbReference>
<dbReference type="GO" id="GO:0004731">
    <property type="term" value="F:purine-nucleoside phosphorylase activity"/>
    <property type="evidence" value="ECO:0007669"/>
    <property type="project" value="TreeGrafter"/>
</dbReference>
<name>A0A1H3WVJ4_BIZPA</name>
<dbReference type="PANTHER" id="PTHR43691:SF11">
    <property type="entry name" value="FI09636P-RELATED"/>
    <property type="match status" value="1"/>
</dbReference>
<dbReference type="Pfam" id="PF01048">
    <property type="entry name" value="PNP_UDP_1"/>
    <property type="match status" value="1"/>
</dbReference>
<keyword evidence="6" id="KW-1185">Reference proteome</keyword>
<evidence type="ECO:0000313" key="6">
    <source>
        <dbReference type="Proteomes" id="UP000198846"/>
    </source>
</evidence>
<dbReference type="STRING" id="283786.SAMN04487990_10424"/>
<reference evidence="6" key="1">
    <citation type="submission" date="2016-10" db="EMBL/GenBank/DDBJ databases">
        <authorList>
            <person name="Varghese N."/>
            <person name="Submissions S."/>
        </authorList>
    </citation>
    <scope>NUCLEOTIDE SEQUENCE [LARGE SCALE GENOMIC DNA]</scope>
    <source>
        <strain evidence="6">DSM 23842</strain>
    </source>
</reference>
<sequence length="289" mass="31993">MPIKDSELILNPDGSVYHLNIRPEHLAKTVITVGDPDRVDGVTKYFDSVSFKTRKREFHTQTGLYKNKPITVISTGIGTDNIDIVFNELDALVNIDLETREIKKDLTALDIVRIGTSGSIQKDIPIDAFLISEYAVGFDSLLHFYNSEAIQNKDISEALIKHTGWDKQKSSPYVVKGDDSLFKKLSSDKTHAGFTATNVGFYGPQGRVLRLALQDAALNDKLASFNYKGLSITNMEMETSGIYGLAKLLGHRALSMNAIIANRATGEFTKNGKNTVDSLIQYTLDKLTE</sequence>
<organism evidence="5 6">
    <name type="scientific">Bizionia paragorgiae</name>
    <dbReference type="NCBI Taxonomy" id="283786"/>
    <lineage>
        <taxon>Bacteria</taxon>
        <taxon>Pseudomonadati</taxon>
        <taxon>Bacteroidota</taxon>
        <taxon>Flavobacteriia</taxon>
        <taxon>Flavobacteriales</taxon>
        <taxon>Flavobacteriaceae</taxon>
        <taxon>Bizionia</taxon>
    </lineage>
</organism>
<evidence type="ECO:0000256" key="2">
    <source>
        <dbReference type="ARBA" id="ARBA00021980"/>
    </source>
</evidence>
<dbReference type="OrthoDB" id="9772602at2"/>
<dbReference type="PANTHER" id="PTHR43691">
    <property type="entry name" value="URIDINE PHOSPHORYLASE"/>
    <property type="match status" value="1"/>
</dbReference>
<evidence type="ECO:0000256" key="1">
    <source>
        <dbReference type="ARBA" id="ARBA00011888"/>
    </source>
</evidence>
<dbReference type="EMBL" id="FNQK01000004">
    <property type="protein sequence ID" value="SDZ91143.1"/>
    <property type="molecule type" value="Genomic_DNA"/>
</dbReference>
<dbReference type="RefSeq" id="WP_092132517.1">
    <property type="nucleotide sequence ID" value="NZ_FNQK01000004.1"/>
</dbReference>